<dbReference type="AlphaFoldDB" id="A0AAU8FWU5"/>
<evidence type="ECO:0000259" key="2">
    <source>
        <dbReference type="Pfam" id="PF12850"/>
    </source>
</evidence>
<organism evidence="3">
    <name type="scientific">Cellulosimicrobium sp. ES-005</name>
    <dbReference type="NCBI Taxonomy" id="3163031"/>
    <lineage>
        <taxon>Bacteria</taxon>
        <taxon>Bacillati</taxon>
        <taxon>Actinomycetota</taxon>
        <taxon>Actinomycetes</taxon>
        <taxon>Micrococcales</taxon>
        <taxon>Promicromonosporaceae</taxon>
        <taxon>Cellulosimicrobium</taxon>
    </lineage>
</organism>
<gene>
    <name evidence="3" type="ORF">ABRQ22_14720</name>
</gene>
<accession>A0AAU8FWU5</accession>
<protein>
    <submittedName>
        <fullName evidence="3">Metallophosphoesterase</fullName>
    </submittedName>
</protein>
<name>A0AAU8FWU5_9MICO</name>
<dbReference type="Gene3D" id="3.60.21.10">
    <property type="match status" value="1"/>
</dbReference>
<evidence type="ECO:0000313" key="3">
    <source>
        <dbReference type="EMBL" id="XCH28849.1"/>
    </source>
</evidence>
<reference evidence="3" key="1">
    <citation type="submission" date="2024-06" db="EMBL/GenBank/DDBJ databases">
        <title>Complete genome sequence of the cellulolytic actinobacterium, Cellulosimicrobium ES-005.</title>
        <authorList>
            <person name="Matthews C.T."/>
            <person name="Underwood K.D."/>
            <person name="Ghanchi K.M."/>
            <person name="Fields S.D."/>
            <person name="Gardner S.G."/>
        </authorList>
    </citation>
    <scope>NUCLEOTIDE SEQUENCE</scope>
    <source>
        <strain evidence="3">ES-005</strain>
    </source>
</reference>
<dbReference type="RefSeq" id="WP_353707257.1">
    <property type="nucleotide sequence ID" value="NZ_CP159290.1"/>
</dbReference>
<dbReference type="InterPro" id="IPR024654">
    <property type="entry name" value="Calcineurin-like_PHP_lpxH"/>
</dbReference>
<dbReference type="InterPro" id="IPR029052">
    <property type="entry name" value="Metallo-depent_PP-like"/>
</dbReference>
<feature type="domain" description="Calcineurin-like phosphoesterase" evidence="2">
    <location>
        <begin position="6"/>
        <end position="158"/>
    </location>
</feature>
<sequence>MSNVWFTSDLHLGHYKVAALRGFAGQEEHDAAIVEAWEAVVRKGDQVWVLGDLAVSSPAYALNVLESLPGEKHLIWGNHDQGHPMHRDAHRKAAKYLDVFSSAQAFARRRVLGREVLLSHFPYFGDTAGRVGDRHTQYRLRNEGLPLIHGHTHSAETFSVAPARIPFTPQLHVGLDAHNMQLVPLSWVEGHIRLLYSLEG</sequence>
<dbReference type="Pfam" id="PF12850">
    <property type="entry name" value="Metallophos_2"/>
    <property type="match status" value="1"/>
</dbReference>
<evidence type="ECO:0000256" key="1">
    <source>
        <dbReference type="ARBA" id="ARBA00008950"/>
    </source>
</evidence>
<comment type="similarity">
    <text evidence="1">Belongs to the metallophosphoesterase superfamily. YfcE family.</text>
</comment>
<dbReference type="EMBL" id="CP159290">
    <property type="protein sequence ID" value="XCH28849.1"/>
    <property type="molecule type" value="Genomic_DNA"/>
</dbReference>
<dbReference type="SUPFAM" id="SSF56300">
    <property type="entry name" value="Metallo-dependent phosphatases"/>
    <property type="match status" value="1"/>
</dbReference>
<proteinExistence type="inferred from homology"/>